<dbReference type="EMBL" id="QURL01000005">
    <property type="protein sequence ID" value="RFC62754.1"/>
    <property type="molecule type" value="Genomic_DNA"/>
</dbReference>
<comment type="similarity">
    <text evidence="2">Belongs to the NAD(P)-dependent epimerase/dehydratase family.</text>
</comment>
<accession>A0A371X148</accession>
<dbReference type="Pfam" id="PF01370">
    <property type="entry name" value="Epimerase"/>
    <property type="match status" value="1"/>
</dbReference>
<organism evidence="4 5">
    <name type="scientific">Fulvimarina endophytica</name>
    <dbReference type="NCBI Taxonomy" id="2293836"/>
    <lineage>
        <taxon>Bacteria</taxon>
        <taxon>Pseudomonadati</taxon>
        <taxon>Pseudomonadota</taxon>
        <taxon>Alphaproteobacteria</taxon>
        <taxon>Hyphomicrobiales</taxon>
        <taxon>Aurantimonadaceae</taxon>
        <taxon>Fulvimarina</taxon>
    </lineage>
</organism>
<name>A0A371X148_9HYPH</name>
<dbReference type="PANTHER" id="PTHR43000">
    <property type="entry name" value="DTDP-D-GLUCOSE 4,6-DEHYDRATASE-RELATED"/>
    <property type="match status" value="1"/>
</dbReference>
<dbReference type="RefSeq" id="WP_116683569.1">
    <property type="nucleotide sequence ID" value="NZ_QURL01000005.1"/>
</dbReference>
<dbReference type="SUPFAM" id="SSF51735">
    <property type="entry name" value="NAD(P)-binding Rossmann-fold domains"/>
    <property type="match status" value="1"/>
</dbReference>
<dbReference type="CDD" id="cd08946">
    <property type="entry name" value="SDR_e"/>
    <property type="match status" value="1"/>
</dbReference>
<sequence>MSIAIFGGLGHVGSWVAHELASRGQDVVIFDAGSGDYAALGLDHLVAVSDRLTFEPVDVLDVHTLFERVRAHQGRIEAIVWGVAVIAGPTFAQRPFRNIQINTVGMLNALEVARIFEIGTLLNLSSGAVYGDLPGGQTEDLPAKATDLYGATKVANETLALQYGETYGIDVRNARLYFVYGPGRMPSRMHPLYRAMFGALEGLRDVASPSGGDQALDWTHVRDTARGIVALLDARDVSGEAFNISSGVAINHRDIMRAAARIAGGDHGMSIGPGSYFSRGAPLDISKARTRLNFTPRFTQIEEGLQDYAEWIGRRHQASRSQGA</sequence>
<evidence type="ECO:0000259" key="3">
    <source>
        <dbReference type="Pfam" id="PF01370"/>
    </source>
</evidence>
<proteinExistence type="inferred from homology"/>
<reference evidence="4 5" key="1">
    <citation type="submission" date="2018-08" db="EMBL/GenBank/DDBJ databases">
        <title>Fulvimarina sp. 85, whole genome shotgun sequence.</title>
        <authorList>
            <person name="Tuo L."/>
        </authorList>
    </citation>
    <scope>NUCLEOTIDE SEQUENCE [LARGE SCALE GENOMIC DNA]</scope>
    <source>
        <strain evidence="4 5">85</strain>
    </source>
</reference>
<dbReference type="Proteomes" id="UP000264310">
    <property type="component" value="Unassembled WGS sequence"/>
</dbReference>
<evidence type="ECO:0000313" key="4">
    <source>
        <dbReference type="EMBL" id="RFC62754.1"/>
    </source>
</evidence>
<gene>
    <name evidence="4" type="ORF">DYI37_12325</name>
</gene>
<protein>
    <submittedName>
        <fullName evidence="4">NAD(P)-dependent oxidoreductase</fullName>
    </submittedName>
</protein>
<dbReference type="InterPro" id="IPR001509">
    <property type="entry name" value="Epimerase_deHydtase"/>
</dbReference>
<comment type="caution">
    <text evidence="4">The sequence shown here is derived from an EMBL/GenBank/DDBJ whole genome shotgun (WGS) entry which is preliminary data.</text>
</comment>
<evidence type="ECO:0000256" key="2">
    <source>
        <dbReference type="ARBA" id="ARBA00007637"/>
    </source>
</evidence>
<keyword evidence="5" id="KW-1185">Reference proteome</keyword>
<dbReference type="InterPro" id="IPR036291">
    <property type="entry name" value="NAD(P)-bd_dom_sf"/>
</dbReference>
<dbReference type="Gene3D" id="3.40.50.720">
    <property type="entry name" value="NAD(P)-binding Rossmann-like Domain"/>
    <property type="match status" value="1"/>
</dbReference>
<comment type="pathway">
    <text evidence="1">Bacterial outer membrane biogenesis; LPS O-antigen biosynthesis.</text>
</comment>
<evidence type="ECO:0000313" key="5">
    <source>
        <dbReference type="Proteomes" id="UP000264310"/>
    </source>
</evidence>
<feature type="domain" description="NAD-dependent epimerase/dehydratase" evidence="3">
    <location>
        <begin position="3"/>
        <end position="244"/>
    </location>
</feature>
<dbReference type="OrthoDB" id="9801785at2"/>
<evidence type="ECO:0000256" key="1">
    <source>
        <dbReference type="ARBA" id="ARBA00005125"/>
    </source>
</evidence>
<dbReference type="AlphaFoldDB" id="A0A371X148"/>